<keyword evidence="4" id="KW-0106">Calcium</keyword>
<dbReference type="Gene3D" id="3.55.10.10">
    <property type="entry name" value="Archease domain"/>
    <property type="match status" value="1"/>
</dbReference>
<dbReference type="InterPro" id="IPR023572">
    <property type="entry name" value="Archease_dom"/>
</dbReference>
<keyword evidence="3" id="KW-0479">Metal-binding</keyword>
<feature type="domain" description="Archease" evidence="5">
    <location>
        <begin position="3"/>
        <end position="140"/>
    </location>
</feature>
<evidence type="ECO:0000313" key="6">
    <source>
        <dbReference type="EMBL" id="QAA76782.1"/>
    </source>
</evidence>
<dbReference type="Pfam" id="PF01951">
    <property type="entry name" value="Archease"/>
    <property type="match status" value="1"/>
</dbReference>
<dbReference type="InterPro" id="IPR036820">
    <property type="entry name" value="Archease_dom_sf"/>
</dbReference>
<evidence type="ECO:0000259" key="5">
    <source>
        <dbReference type="Pfam" id="PF01951"/>
    </source>
</evidence>
<dbReference type="GO" id="GO:0046872">
    <property type="term" value="F:metal ion binding"/>
    <property type="evidence" value="ECO:0007669"/>
    <property type="project" value="UniProtKB-KW"/>
</dbReference>
<dbReference type="KEGG" id="bih:BIP78_1016"/>
<evidence type="ECO:0000256" key="4">
    <source>
        <dbReference type="ARBA" id="ARBA00022837"/>
    </source>
</evidence>
<dbReference type="SUPFAM" id="SSF69819">
    <property type="entry name" value="MTH1598-like"/>
    <property type="match status" value="1"/>
</dbReference>
<evidence type="ECO:0000256" key="2">
    <source>
        <dbReference type="ARBA" id="ARBA00022694"/>
    </source>
</evidence>
<dbReference type="PANTHER" id="PTHR12682:SF11">
    <property type="entry name" value="PROTEIN ARCHEASE"/>
    <property type="match status" value="1"/>
</dbReference>
<dbReference type="AlphaFoldDB" id="A0A410FUX8"/>
<proteinExistence type="inferred from homology"/>
<comment type="similarity">
    <text evidence="1">Belongs to the archease family.</text>
</comment>
<dbReference type="EMBL" id="CP034928">
    <property type="protein sequence ID" value="QAA76782.1"/>
    <property type="molecule type" value="Genomic_DNA"/>
</dbReference>
<dbReference type="GO" id="GO:0008033">
    <property type="term" value="P:tRNA processing"/>
    <property type="evidence" value="ECO:0007669"/>
    <property type="project" value="UniProtKB-KW"/>
</dbReference>
<organism evidence="6 7">
    <name type="scientific">Bipolaricaulis sibiricus</name>
    <dbReference type="NCBI Taxonomy" id="2501609"/>
    <lineage>
        <taxon>Bacteria</taxon>
        <taxon>Candidatus Bipolaricaulota</taxon>
        <taxon>Candidatus Bipolaricaulia</taxon>
        <taxon>Candidatus Bipolaricaulales</taxon>
        <taxon>Candidatus Bipolaricaulaceae</taxon>
        <taxon>Candidatus Bipolaricaulis</taxon>
    </lineage>
</organism>
<evidence type="ECO:0000256" key="3">
    <source>
        <dbReference type="ARBA" id="ARBA00022723"/>
    </source>
</evidence>
<evidence type="ECO:0000256" key="1">
    <source>
        <dbReference type="ARBA" id="ARBA00007963"/>
    </source>
</evidence>
<keyword evidence="2" id="KW-0819">tRNA processing</keyword>
<reference evidence="7" key="1">
    <citation type="submission" date="2018-12" db="EMBL/GenBank/DDBJ databases">
        <title>Complete genome sequence of an uncultured bacterium of the candidate phylum Bipolaricaulota.</title>
        <authorList>
            <person name="Kadnikov V.V."/>
            <person name="Mardanov A.V."/>
            <person name="Beletsky A.V."/>
            <person name="Frank Y.A."/>
            <person name="Karnachuk O.V."/>
            <person name="Ravin N.V."/>
        </authorList>
    </citation>
    <scope>NUCLEOTIDE SEQUENCE [LARGE SCALE GENOMIC DNA]</scope>
</reference>
<gene>
    <name evidence="6" type="ORF">BIP78_1016</name>
</gene>
<sequence>MPYEILDHVADAGVRGIGRTVDEAFAEAARGTFALMGDLDRIEPKTAVTLEVEADSLESLLVEWLGELLRERDVQGMLFSRFETRITARGQRWHLIGQAWGEPIDRRRHRLGVEVKAATYAGVRVKPTHDGWMAQCVVDL</sequence>
<dbReference type="Proteomes" id="UP000287233">
    <property type="component" value="Chromosome"/>
</dbReference>
<protein>
    <recommendedName>
        <fullName evidence="5">Archease domain-containing protein</fullName>
    </recommendedName>
</protein>
<dbReference type="PANTHER" id="PTHR12682">
    <property type="entry name" value="ARCHEASE"/>
    <property type="match status" value="1"/>
</dbReference>
<accession>A0A410FUX8</accession>
<name>A0A410FUX8_BIPS1</name>
<evidence type="ECO:0000313" key="7">
    <source>
        <dbReference type="Proteomes" id="UP000287233"/>
    </source>
</evidence>
<dbReference type="InterPro" id="IPR002804">
    <property type="entry name" value="Archease"/>
</dbReference>